<dbReference type="PANTHER" id="PTHR44757:SF2">
    <property type="entry name" value="BIOFILM ARCHITECTURE MAINTENANCE PROTEIN MBAA"/>
    <property type="match status" value="1"/>
</dbReference>
<dbReference type="Pfam" id="PF08448">
    <property type="entry name" value="PAS_4"/>
    <property type="match status" value="1"/>
</dbReference>
<comment type="caution">
    <text evidence="4">The sequence shown here is derived from an EMBL/GenBank/DDBJ whole genome shotgun (WGS) entry which is preliminary data.</text>
</comment>
<dbReference type="SMART" id="SM00267">
    <property type="entry name" value="GGDEF"/>
    <property type="match status" value="1"/>
</dbReference>
<dbReference type="InterPro" id="IPR000160">
    <property type="entry name" value="GGDEF_dom"/>
</dbReference>
<feature type="domain" description="PAS" evidence="2">
    <location>
        <begin position="130"/>
        <end position="175"/>
    </location>
</feature>
<dbReference type="SUPFAM" id="SSF55785">
    <property type="entry name" value="PYP-like sensor domain (PAS domain)"/>
    <property type="match status" value="2"/>
</dbReference>
<evidence type="ECO:0000259" key="2">
    <source>
        <dbReference type="PROSITE" id="PS50112"/>
    </source>
</evidence>
<dbReference type="CDD" id="cd00130">
    <property type="entry name" value="PAS"/>
    <property type="match status" value="2"/>
</dbReference>
<dbReference type="SUPFAM" id="SSF55073">
    <property type="entry name" value="Nucleotide cyclase"/>
    <property type="match status" value="1"/>
</dbReference>
<reference evidence="4 5" key="1">
    <citation type="submission" date="2020-08" db="EMBL/GenBank/DDBJ databases">
        <title>Genomic Encyclopedia of Type Strains, Phase IV (KMG-IV): sequencing the most valuable type-strain genomes for metagenomic binning, comparative biology and taxonomic classification.</title>
        <authorList>
            <person name="Goeker M."/>
        </authorList>
    </citation>
    <scope>NUCLEOTIDE SEQUENCE [LARGE SCALE GENOMIC DNA]</scope>
    <source>
        <strain evidence="4 5">DSM 11275</strain>
    </source>
</reference>
<keyword evidence="5" id="KW-1185">Reference proteome</keyword>
<dbReference type="Pfam" id="PF00990">
    <property type="entry name" value="GGDEF"/>
    <property type="match status" value="1"/>
</dbReference>
<dbReference type="InterPro" id="IPR052155">
    <property type="entry name" value="Biofilm_reg_signaling"/>
</dbReference>
<dbReference type="PANTHER" id="PTHR44757">
    <property type="entry name" value="DIGUANYLATE CYCLASE DGCP"/>
    <property type="match status" value="1"/>
</dbReference>
<dbReference type="PROSITE" id="PS50112">
    <property type="entry name" value="PAS"/>
    <property type="match status" value="1"/>
</dbReference>
<evidence type="ECO:0000313" key="4">
    <source>
        <dbReference type="EMBL" id="MBB5144726.1"/>
    </source>
</evidence>
<dbReference type="InterPro" id="IPR029787">
    <property type="entry name" value="Nucleotide_cyclase"/>
</dbReference>
<dbReference type="Gene3D" id="3.30.450.20">
    <property type="entry name" value="PAS domain"/>
    <property type="match status" value="2"/>
</dbReference>
<dbReference type="InterPro" id="IPR043128">
    <property type="entry name" value="Rev_trsase/Diguanyl_cyclase"/>
</dbReference>
<dbReference type="CDD" id="cd01949">
    <property type="entry name" value="GGDEF"/>
    <property type="match status" value="1"/>
</dbReference>
<dbReference type="InterPro" id="IPR013656">
    <property type="entry name" value="PAS_4"/>
</dbReference>
<dbReference type="PROSITE" id="PS50887">
    <property type="entry name" value="GGDEF"/>
    <property type="match status" value="1"/>
</dbReference>
<dbReference type="Proteomes" id="UP000539075">
    <property type="component" value="Unassembled WGS sequence"/>
</dbReference>
<dbReference type="InterPro" id="IPR000014">
    <property type="entry name" value="PAS"/>
</dbReference>
<feature type="domain" description="GGDEF" evidence="3">
    <location>
        <begin position="397"/>
        <end position="529"/>
    </location>
</feature>
<dbReference type="Gene3D" id="3.30.70.270">
    <property type="match status" value="1"/>
</dbReference>
<feature type="region of interest" description="Disordered" evidence="1">
    <location>
        <begin position="551"/>
        <end position="570"/>
    </location>
</feature>
<gene>
    <name evidence="4" type="ORF">HNQ38_002844</name>
</gene>
<dbReference type="SMART" id="SM00091">
    <property type="entry name" value="PAS"/>
    <property type="match status" value="2"/>
</dbReference>
<dbReference type="AlphaFoldDB" id="A0A7W8FH92"/>
<dbReference type="Pfam" id="PF13188">
    <property type="entry name" value="PAS_8"/>
    <property type="match status" value="1"/>
</dbReference>
<dbReference type="EMBL" id="JACHGO010000011">
    <property type="protein sequence ID" value="MBB5144726.1"/>
    <property type="molecule type" value="Genomic_DNA"/>
</dbReference>
<evidence type="ECO:0000313" key="5">
    <source>
        <dbReference type="Proteomes" id="UP000539075"/>
    </source>
</evidence>
<proteinExistence type="predicted"/>
<dbReference type="RefSeq" id="WP_183722309.1">
    <property type="nucleotide sequence ID" value="NZ_JACHGO010000011.1"/>
</dbReference>
<dbReference type="NCBIfam" id="TIGR00254">
    <property type="entry name" value="GGDEF"/>
    <property type="match status" value="1"/>
</dbReference>
<evidence type="ECO:0000256" key="1">
    <source>
        <dbReference type="SAM" id="MobiDB-lite"/>
    </source>
</evidence>
<protein>
    <submittedName>
        <fullName evidence="4">Diguanylate cyclase (GGDEF)-like protein/PAS domain S-box-containing protein</fullName>
    </submittedName>
</protein>
<organism evidence="4 5">
    <name type="scientific">Desulfovibrio intestinalis</name>
    <dbReference type="NCBI Taxonomy" id="58621"/>
    <lineage>
        <taxon>Bacteria</taxon>
        <taxon>Pseudomonadati</taxon>
        <taxon>Thermodesulfobacteriota</taxon>
        <taxon>Desulfovibrionia</taxon>
        <taxon>Desulfovibrionales</taxon>
        <taxon>Desulfovibrionaceae</taxon>
        <taxon>Desulfovibrio</taxon>
    </lineage>
</organism>
<dbReference type="NCBIfam" id="TIGR00229">
    <property type="entry name" value="sensory_box"/>
    <property type="match status" value="1"/>
</dbReference>
<dbReference type="InterPro" id="IPR035965">
    <property type="entry name" value="PAS-like_dom_sf"/>
</dbReference>
<evidence type="ECO:0000259" key="3">
    <source>
        <dbReference type="PROSITE" id="PS50887"/>
    </source>
</evidence>
<name>A0A7W8FH92_9BACT</name>
<sequence length="570" mass="64704">MFQSVLRISLYSADQLLEGAFKALQADADFKHKISFSTEVQSLFAEAQAKEDIYFLGPEHLVSLPYLKKAAKPTARIVLIDTAGQEATLPKNVISLLNEIWPLTNNPALMTMRVKNLLNNALLDKKYAQLQRCLDTTIDTTPDLIWFKDIRGAHLKVNDAFCNIVGKSKADVTGRGHYYIWDITPDEYTDGEYVCLESEEEVIARAETCIFDEVVKTQMGMRQFKTRKSPIFDEDEKVIGTVGIAYDMTDITNSSAEVDIILQNLPFAAIILDANNRIVNTNQKFLDFFQFQSTEEIIGSYRSRLRDIAIKKHKLKQIGDHLEVRSWDDGKEIILESYEKKILDIFKNRIGLLVIYRDVTQERNSQQELEHSANTDELTGLFNRRYFYNNLPEIGQAGTSMLFVDLDNFKEVNDTYGHRAGDDALKLTARLLRENFTGALIARMGGDEFVLYLNKTHTAEQVVKQAHRLQKAMKAVFAEDTPREGLSASIGIVVIDTPGISRDEMVRRGDIAMYEAKRLGKHRICQYSPDIEAQQEGSLDTLCAKPRSSCRRLDTRQAKSNQTECAHDKA</sequence>
<accession>A0A7W8FH92</accession>